<evidence type="ECO:0000313" key="3">
    <source>
        <dbReference type="Proteomes" id="UP000198287"/>
    </source>
</evidence>
<dbReference type="EMBL" id="LNIX01000023">
    <property type="protein sequence ID" value="OXA43255.1"/>
    <property type="molecule type" value="Genomic_DNA"/>
</dbReference>
<dbReference type="Proteomes" id="UP000198287">
    <property type="component" value="Unassembled WGS sequence"/>
</dbReference>
<comment type="caution">
    <text evidence="2">The sequence shown here is derived from an EMBL/GenBank/DDBJ whole genome shotgun (WGS) entry which is preliminary data.</text>
</comment>
<name>A0A226DCG6_FOLCA</name>
<keyword evidence="3" id="KW-1185">Reference proteome</keyword>
<accession>A0A226DCG6</accession>
<evidence type="ECO:0000313" key="2">
    <source>
        <dbReference type="EMBL" id="OXA43255.1"/>
    </source>
</evidence>
<reference evidence="2 3" key="1">
    <citation type="submission" date="2015-12" db="EMBL/GenBank/DDBJ databases">
        <title>The genome of Folsomia candida.</title>
        <authorList>
            <person name="Faddeeva A."/>
            <person name="Derks M.F."/>
            <person name="Anvar Y."/>
            <person name="Smit S."/>
            <person name="Van Straalen N."/>
            <person name="Roelofs D."/>
        </authorList>
    </citation>
    <scope>NUCLEOTIDE SEQUENCE [LARGE SCALE GENOMIC DNA]</scope>
    <source>
        <strain evidence="2 3">VU population</strain>
        <tissue evidence="2">Whole body</tissue>
    </source>
</reference>
<evidence type="ECO:0008006" key="4">
    <source>
        <dbReference type="Google" id="ProtNLM"/>
    </source>
</evidence>
<gene>
    <name evidence="2" type="ORF">Fcan01_22197</name>
</gene>
<proteinExistence type="predicted"/>
<evidence type="ECO:0000256" key="1">
    <source>
        <dbReference type="SAM" id="SignalP"/>
    </source>
</evidence>
<protein>
    <recommendedName>
        <fullName evidence="4">GON domain-containing protein</fullName>
    </recommendedName>
</protein>
<sequence>MLLKFVSFALCLSFSLGFVQEIMLYTEPDAGGSGLIFRTKEPDLTQHQFILRDVKSFCSRGYWRGFSGVNYSIAWSFNHHSRDGELHCENAELPATMSLRYSGPADASTPSVSIYSGTLGTITGNVERTFTSISETNFGFVPTWMVITGGSSWTGFANEDFTGNSTCFTSSYLLWGFDLRNIEVRSIVKGCDARYGSAYYDEDASMGFGTLGTITGNVERTFTSLSETNFGFVPTWMVITGGSSWTGFANEDFTETRPASQVRIYCGVSI</sequence>
<dbReference type="AlphaFoldDB" id="A0A226DCG6"/>
<feature type="signal peptide" evidence="1">
    <location>
        <begin position="1"/>
        <end position="17"/>
    </location>
</feature>
<keyword evidence="1" id="KW-0732">Signal</keyword>
<organism evidence="2 3">
    <name type="scientific">Folsomia candida</name>
    <name type="common">Springtail</name>
    <dbReference type="NCBI Taxonomy" id="158441"/>
    <lineage>
        <taxon>Eukaryota</taxon>
        <taxon>Metazoa</taxon>
        <taxon>Ecdysozoa</taxon>
        <taxon>Arthropoda</taxon>
        <taxon>Hexapoda</taxon>
        <taxon>Collembola</taxon>
        <taxon>Entomobryomorpha</taxon>
        <taxon>Isotomoidea</taxon>
        <taxon>Isotomidae</taxon>
        <taxon>Proisotominae</taxon>
        <taxon>Folsomia</taxon>
    </lineage>
</organism>
<feature type="chain" id="PRO_5012917557" description="GON domain-containing protein" evidence="1">
    <location>
        <begin position="18"/>
        <end position="270"/>
    </location>
</feature>